<evidence type="ECO:0008006" key="3">
    <source>
        <dbReference type="Google" id="ProtNLM"/>
    </source>
</evidence>
<evidence type="ECO:0000313" key="2">
    <source>
        <dbReference type="Proteomes" id="UP000182938"/>
    </source>
</evidence>
<dbReference type="RefSeq" id="WP_072625288.1">
    <property type="nucleotide sequence ID" value="NZ_CP013290.1"/>
</dbReference>
<proteinExistence type="predicted"/>
<dbReference type="Gene3D" id="3.40.960.10">
    <property type="entry name" value="VSR Endonuclease"/>
    <property type="match status" value="1"/>
</dbReference>
<organism evidence="1 2">
    <name type="scientific">Janibacter indicus</name>
    <dbReference type="NCBI Taxonomy" id="857417"/>
    <lineage>
        <taxon>Bacteria</taxon>
        <taxon>Bacillati</taxon>
        <taxon>Actinomycetota</taxon>
        <taxon>Actinomycetes</taxon>
        <taxon>Micrococcales</taxon>
        <taxon>Intrasporangiaceae</taxon>
        <taxon>Janibacter</taxon>
    </lineage>
</organism>
<sequence length="292" mass="31675">MSVLPLLIAQHGGTASRAQILEITTPTGLRDALSAGEVVRHRRGVYGLPLDEQAALAVRTGAVLSHRSAALHHGLPVLHAPEPPEAVVSRARSIPVPDELRLRFRTLGPGDVEGPATTPLRTVVDCARDLPLPEALAVADSALRSGLVTPRELTRATLPRTGRAAARRVLDLASAEAVNPFESGLRALAVEADDRGWVAQVPITLRDGRTLHADVGDPVTRIALEADSHEFHKKREDVRTDCWRGNEMTLAGWVVLRFAWEHVMFNPDWVREVIAWVVQQRGGVSRGSSRSA</sequence>
<dbReference type="Proteomes" id="UP000182938">
    <property type="component" value="Chromosome"/>
</dbReference>
<accession>A0A1L3MI62</accession>
<evidence type="ECO:0000313" key="1">
    <source>
        <dbReference type="EMBL" id="APH02133.1"/>
    </source>
</evidence>
<reference evidence="1 2" key="1">
    <citation type="submission" date="2015-11" db="EMBL/GenBank/DDBJ databases">
        <authorList>
            <person name="Zhang Y."/>
            <person name="Guo Z."/>
        </authorList>
    </citation>
    <scope>NUCLEOTIDE SEQUENCE [LARGE SCALE GENOMIC DNA]</scope>
    <source>
        <strain evidence="1 2">YFY001</strain>
    </source>
</reference>
<dbReference type="AlphaFoldDB" id="A0A1L3MI62"/>
<gene>
    <name evidence="1" type="ORF">ASJ30_11840</name>
</gene>
<dbReference type="KEGG" id="jte:ASJ30_11840"/>
<name>A0A1L3MI62_9MICO</name>
<protein>
    <recommendedName>
        <fullName evidence="3">DUF559 domain-containing protein</fullName>
    </recommendedName>
</protein>
<keyword evidence="2" id="KW-1185">Reference proteome</keyword>
<dbReference type="EMBL" id="CP013290">
    <property type="protein sequence ID" value="APH02133.1"/>
    <property type="molecule type" value="Genomic_DNA"/>
</dbReference>